<dbReference type="AlphaFoldDB" id="A0A0F9GD77"/>
<feature type="region of interest" description="Disordered" evidence="1">
    <location>
        <begin position="48"/>
        <end position="79"/>
    </location>
</feature>
<dbReference type="Pfam" id="PF06150">
    <property type="entry name" value="ChaB"/>
    <property type="match status" value="1"/>
</dbReference>
<sequence length="200" mass="23244">TFLMSSIEQIFQSIGQIPELYNELKEEMNFPRMVEQMINVSGQDTEAMLFSPEQKKEKEEKTPPDKKGPEKKNFNKAGIFGEPYDPRKSLEGDFEQAPYTKDKYPSQLKNLPSGARSIWINTFNSVFNETNDKDNAREAAWKNVKLKYKKSGDKWVKKEKAEFEQAMKKLNVDDLIQIKELEILGKKSKLLDKLLENKNN</sequence>
<dbReference type="InterPro" id="IPR037205">
    <property type="entry name" value="ChaB_sf"/>
</dbReference>
<feature type="compositionally biased region" description="Basic and acidic residues" evidence="1">
    <location>
        <begin position="53"/>
        <end position="73"/>
    </location>
</feature>
<organism evidence="2">
    <name type="scientific">marine sediment metagenome</name>
    <dbReference type="NCBI Taxonomy" id="412755"/>
    <lineage>
        <taxon>unclassified sequences</taxon>
        <taxon>metagenomes</taxon>
        <taxon>ecological metagenomes</taxon>
    </lineage>
</organism>
<dbReference type="SUPFAM" id="SSF140376">
    <property type="entry name" value="ChaB-like"/>
    <property type="match status" value="1"/>
</dbReference>
<dbReference type="EMBL" id="LAZR01018348">
    <property type="protein sequence ID" value="KKL96749.1"/>
    <property type="molecule type" value="Genomic_DNA"/>
</dbReference>
<reference evidence="2" key="1">
    <citation type="journal article" date="2015" name="Nature">
        <title>Complex archaea that bridge the gap between prokaryotes and eukaryotes.</title>
        <authorList>
            <person name="Spang A."/>
            <person name="Saw J.H."/>
            <person name="Jorgensen S.L."/>
            <person name="Zaremba-Niedzwiedzka K."/>
            <person name="Martijn J."/>
            <person name="Lind A.E."/>
            <person name="van Eijk R."/>
            <person name="Schleper C."/>
            <person name="Guy L."/>
            <person name="Ettema T.J."/>
        </authorList>
    </citation>
    <scope>NUCLEOTIDE SEQUENCE</scope>
</reference>
<name>A0A0F9GD77_9ZZZZ</name>
<comment type="caution">
    <text evidence="2">The sequence shown here is derived from an EMBL/GenBank/DDBJ whole genome shotgun (WGS) entry which is preliminary data.</text>
</comment>
<evidence type="ECO:0000313" key="2">
    <source>
        <dbReference type="EMBL" id="KKL96749.1"/>
    </source>
</evidence>
<dbReference type="Gene3D" id="1.10.1740.70">
    <property type="entry name" value="ChaB"/>
    <property type="match status" value="1"/>
</dbReference>
<evidence type="ECO:0000256" key="1">
    <source>
        <dbReference type="SAM" id="MobiDB-lite"/>
    </source>
</evidence>
<accession>A0A0F9GD77</accession>
<gene>
    <name evidence="2" type="ORF">LCGC14_1841340</name>
</gene>
<protein>
    <submittedName>
        <fullName evidence="2">Uncharacterized protein</fullName>
    </submittedName>
</protein>
<dbReference type="InterPro" id="IPR009317">
    <property type="entry name" value="ChaB"/>
</dbReference>
<proteinExistence type="predicted"/>
<feature type="non-terminal residue" evidence="2">
    <location>
        <position position="1"/>
    </location>
</feature>